<keyword evidence="2" id="KW-0813">Transport</keyword>
<feature type="domain" description="PTS EIIA type-1" evidence="7">
    <location>
        <begin position="8"/>
        <end position="86"/>
    </location>
</feature>
<evidence type="ECO:0000313" key="8">
    <source>
        <dbReference type="EMBL" id="GEN31778.1"/>
    </source>
</evidence>
<evidence type="ECO:0000256" key="6">
    <source>
        <dbReference type="ARBA" id="ARBA00022777"/>
    </source>
</evidence>
<keyword evidence="9" id="KW-1185">Reference proteome</keyword>
<evidence type="ECO:0000256" key="4">
    <source>
        <dbReference type="ARBA" id="ARBA00022679"/>
    </source>
</evidence>
<keyword evidence="3" id="KW-0762">Sugar transport</keyword>
<evidence type="ECO:0000256" key="3">
    <source>
        <dbReference type="ARBA" id="ARBA00022597"/>
    </source>
</evidence>
<reference evidence="8 9" key="1">
    <citation type="submission" date="2019-07" db="EMBL/GenBank/DDBJ databases">
        <title>Whole genome shotgun sequence of Cerasibacillus quisquiliarum NBRC 102429.</title>
        <authorList>
            <person name="Hosoyama A."/>
            <person name="Uohara A."/>
            <person name="Ohji S."/>
            <person name="Ichikawa N."/>
        </authorList>
    </citation>
    <scope>NUCLEOTIDE SEQUENCE [LARGE SCALE GENOMIC DNA]</scope>
    <source>
        <strain evidence="8 9">NBRC 102429</strain>
    </source>
</reference>
<dbReference type="PANTHER" id="PTHR45008:SF1">
    <property type="entry name" value="PTS SYSTEM GLUCOSE-SPECIFIC EIIA COMPONENT"/>
    <property type="match status" value="1"/>
</dbReference>
<comment type="subcellular location">
    <subcellularLocation>
        <location evidence="1">Cytoplasm</location>
    </subcellularLocation>
</comment>
<dbReference type="GO" id="GO:0009401">
    <property type="term" value="P:phosphoenolpyruvate-dependent sugar phosphotransferase system"/>
    <property type="evidence" value="ECO:0007669"/>
    <property type="project" value="UniProtKB-KW"/>
</dbReference>
<keyword evidence="4" id="KW-0808">Transferase</keyword>
<protein>
    <recommendedName>
        <fullName evidence="7">PTS EIIA type-1 domain-containing protein</fullName>
    </recommendedName>
</protein>
<dbReference type="AlphaFoldDB" id="A0A511V1J2"/>
<name>A0A511V1J2_9BACI</name>
<sequence>MANKQNVDSQYVIYAPLNGTVQQLETVLDPTFLEKIVGDGIAMIQEDDEVVSLFPTKHASGLKIDAGVEVLIHTGLETVVLKGGGF</sequence>
<accession>A0A511V1J2</accession>
<evidence type="ECO:0000256" key="2">
    <source>
        <dbReference type="ARBA" id="ARBA00022448"/>
    </source>
</evidence>
<dbReference type="GO" id="GO:0005737">
    <property type="term" value="C:cytoplasm"/>
    <property type="evidence" value="ECO:0007669"/>
    <property type="project" value="UniProtKB-SubCell"/>
</dbReference>
<dbReference type="InterPro" id="IPR011055">
    <property type="entry name" value="Dup_hybrid_motif"/>
</dbReference>
<dbReference type="SUPFAM" id="SSF51261">
    <property type="entry name" value="Duplicated hybrid motif"/>
    <property type="match status" value="1"/>
</dbReference>
<dbReference type="RefSeq" id="WP_246118091.1">
    <property type="nucleotide sequence ID" value="NZ_BJXW01000022.1"/>
</dbReference>
<evidence type="ECO:0000313" key="9">
    <source>
        <dbReference type="Proteomes" id="UP000321491"/>
    </source>
</evidence>
<evidence type="ECO:0000256" key="5">
    <source>
        <dbReference type="ARBA" id="ARBA00022683"/>
    </source>
</evidence>
<dbReference type="PANTHER" id="PTHR45008">
    <property type="entry name" value="PTS SYSTEM GLUCOSE-SPECIFIC EIIA COMPONENT"/>
    <property type="match status" value="1"/>
</dbReference>
<organism evidence="8 9">
    <name type="scientific">Cerasibacillus quisquiliarum</name>
    <dbReference type="NCBI Taxonomy" id="227865"/>
    <lineage>
        <taxon>Bacteria</taxon>
        <taxon>Bacillati</taxon>
        <taxon>Bacillota</taxon>
        <taxon>Bacilli</taxon>
        <taxon>Bacillales</taxon>
        <taxon>Bacillaceae</taxon>
        <taxon>Cerasibacillus</taxon>
    </lineage>
</organism>
<dbReference type="InterPro" id="IPR050890">
    <property type="entry name" value="PTS_EIIA_component"/>
</dbReference>
<comment type="caution">
    <text evidence="8">The sequence shown here is derived from an EMBL/GenBank/DDBJ whole genome shotgun (WGS) entry which is preliminary data.</text>
</comment>
<keyword evidence="5" id="KW-0598">Phosphotransferase system</keyword>
<dbReference type="Gene3D" id="2.70.70.10">
    <property type="entry name" value="Glucose Permease (Domain IIA)"/>
    <property type="match status" value="1"/>
</dbReference>
<dbReference type="PROSITE" id="PS51093">
    <property type="entry name" value="PTS_EIIA_TYPE_1"/>
    <property type="match status" value="1"/>
</dbReference>
<proteinExistence type="predicted"/>
<dbReference type="GO" id="GO:0016301">
    <property type="term" value="F:kinase activity"/>
    <property type="evidence" value="ECO:0007669"/>
    <property type="project" value="UniProtKB-KW"/>
</dbReference>
<gene>
    <name evidence="8" type="ORF">CQU01_20160</name>
</gene>
<evidence type="ECO:0000256" key="1">
    <source>
        <dbReference type="ARBA" id="ARBA00004496"/>
    </source>
</evidence>
<dbReference type="EMBL" id="BJXW01000022">
    <property type="protein sequence ID" value="GEN31778.1"/>
    <property type="molecule type" value="Genomic_DNA"/>
</dbReference>
<dbReference type="InterPro" id="IPR001127">
    <property type="entry name" value="PTS_EIIA_1_perm"/>
</dbReference>
<dbReference type="Proteomes" id="UP000321491">
    <property type="component" value="Unassembled WGS sequence"/>
</dbReference>
<evidence type="ECO:0000259" key="7">
    <source>
        <dbReference type="PROSITE" id="PS51093"/>
    </source>
</evidence>
<dbReference type="Pfam" id="PF00358">
    <property type="entry name" value="PTS_EIIA_1"/>
    <property type="match status" value="1"/>
</dbReference>
<keyword evidence="6" id="KW-0418">Kinase</keyword>